<comment type="cofactor">
    <cofactor evidence="5">
        <name>Mg(2+)</name>
        <dbReference type="ChEBI" id="CHEBI:18420"/>
    </cofactor>
</comment>
<protein>
    <recommendedName>
        <fullName evidence="2">Putative 4-hydroxy-4-methyl-2-oxoglutarate aldolase</fullName>
    </recommendedName>
    <alternativeName>
        <fullName evidence="3">Regulator of ribonuclease activity homolog</fullName>
    </alternativeName>
    <alternativeName>
        <fullName evidence="4">RraA-like protein</fullName>
    </alternativeName>
</protein>
<dbReference type="GO" id="GO:0046872">
    <property type="term" value="F:metal ion binding"/>
    <property type="evidence" value="ECO:0007669"/>
    <property type="project" value="UniProtKB-KW"/>
</dbReference>
<dbReference type="STRING" id="198628.Dda3937_02844"/>
<keyword evidence="6" id="KW-0808">Transferase</keyword>
<evidence type="ECO:0000256" key="5">
    <source>
        <dbReference type="PIRSR" id="PIRSR605493-1"/>
    </source>
</evidence>
<feature type="binding site" evidence="5">
    <location>
        <position position="136"/>
    </location>
    <ligand>
        <name>Mg(2+)</name>
        <dbReference type="ChEBI" id="CHEBI:18420"/>
    </ligand>
</feature>
<dbReference type="CDD" id="cd16841">
    <property type="entry name" value="RraA_family"/>
    <property type="match status" value="1"/>
</dbReference>
<dbReference type="PANTHER" id="PTHR33254:SF4">
    <property type="entry name" value="4-HYDROXY-4-METHYL-2-OXOGLUTARATE ALDOLASE 3-RELATED"/>
    <property type="match status" value="1"/>
</dbReference>
<organism evidence="6 7">
    <name type="scientific">Dickeya dadantii (strain 3937)</name>
    <name type="common">Erwinia chrysanthemi (strain 3937)</name>
    <dbReference type="NCBI Taxonomy" id="198628"/>
    <lineage>
        <taxon>Bacteria</taxon>
        <taxon>Pseudomonadati</taxon>
        <taxon>Pseudomonadota</taxon>
        <taxon>Gammaproteobacteria</taxon>
        <taxon>Enterobacterales</taxon>
        <taxon>Pectobacteriaceae</taxon>
        <taxon>Dickeya</taxon>
    </lineage>
</organism>
<evidence type="ECO:0000313" key="6">
    <source>
        <dbReference type="EMBL" id="ADM97841.1"/>
    </source>
</evidence>
<reference evidence="6 7" key="1">
    <citation type="journal article" date="2011" name="J. Bacteriol.">
        <title>Genome sequence of the plant-pathogenic bacterium Dickeya dadantii 3937.</title>
        <authorList>
            <person name="Glasner J.D."/>
            <person name="Yang C.H."/>
            <person name="Reverchon S."/>
            <person name="Hugouvieux-Cotte-Pattat N."/>
            <person name="Condemine G."/>
            <person name="Bohin J.P."/>
            <person name="Van Gijsegem F."/>
            <person name="Yang S."/>
            <person name="Franza T."/>
            <person name="Expert D."/>
            <person name="Plunkett G. III"/>
            <person name="San Francisco M.J."/>
            <person name="Charkowski A.O."/>
            <person name="Py B."/>
            <person name="Bell K."/>
            <person name="Rauscher L."/>
            <person name="Rodriguez-Palenzuela P."/>
            <person name="Toussaint A."/>
            <person name="Holeva M.C."/>
            <person name="He S.Y."/>
            <person name="Douet V."/>
            <person name="Boccara M."/>
            <person name="Blanco C."/>
            <person name="Toth I."/>
            <person name="Anderson B.D."/>
            <person name="Biehl B.S."/>
            <person name="Mau B."/>
            <person name="Flynn S.M."/>
            <person name="Barras F."/>
            <person name="Lindeberg M."/>
            <person name="Birch P.R."/>
            <person name="Tsuyumu S."/>
            <person name="Shi X."/>
            <person name="Hibbing M."/>
            <person name="Yap M.N."/>
            <person name="Carpentier M."/>
            <person name="Dassa E."/>
            <person name="Umehara M."/>
            <person name="Kim J.F."/>
            <person name="Rusch M."/>
            <person name="Soni P."/>
            <person name="Mayhew G.F."/>
            <person name="Fouts D.E."/>
            <person name="Gill S.R."/>
            <person name="Blattner F.R."/>
            <person name="Keen N.T."/>
            <person name="Perna N.T."/>
        </authorList>
    </citation>
    <scope>NUCLEOTIDE SEQUENCE [LARGE SCALE GENOMIC DNA]</scope>
    <source>
        <strain evidence="6 7">3937</strain>
    </source>
</reference>
<dbReference type="Proteomes" id="UP000006859">
    <property type="component" value="Chromosome"/>
</dbReference>
<sequence>MMQGRDKRPVDDVSTISGNTMSYQIIPRVPPLSDELLAGYRQISTSTLGHLTETGYLQGIRPLLPDMQMVGNVVTVKLCPPDGGILREALLLSQPGDVLAVDASEEEDRACWGELRALAACVKGLAGVVIAGAVTDSRALRQLGLPVFCKGVSAITTRTLGTAGAVNVPVTIAGVAVHPGDVAIGDEDGVFILSPSAARDWLAKALDKEHADAERRDALRRKLLESSSATV</sequence>
<dbReference type="InterPro" id="IPR005493">
    <property type="entry name" value="RraA/RraA-like"/>
</dbReference>
<gene>
    <name evidence="6" type="ordered locus">Dda3937_02844</name>
</gene>
<dbReference type="PANTHER" id="PTHR33254">
    <property type="entry name" value="4-HYDROXY-4-METHYL-2-OXOGLUTARATE ALDOLASE 3-RELATED"/>
    <property type="match status" value="1"/>
</dbReference>
<dbReference type="InterPro" id="IPR036704">
    <property type="entry name" value="RraA/RraA-like_sf"/>
</dbReference>
<accession>E0SIG0</accession>
<dbReference type="Gene3D" id="3.50.30.40">
    <property type="entry name" value="Ribonuclease E inhibitor RraA/RraA-like"/>
    <property type="match status" value="1"/>
</dbReference>
<keyword evidence="5" id="KW-0460">Magnesium</keyword>
<dbReference type="EMBL" id="CP002038">
    <property type="protein sequence ID" value="ADM97841.1"/>
    <property type="molecule type" value="Genomic_DNA"/>
</dbReference>
<dbReference type="HOGENOM" id="CLU_072626_3_1_6"/>
<dbReference type="GO" id="GO:0032259">
    <property type="term" value="P:methylation"/>
    <property type="evidence" value="ECO:0007669"/>
    <property type="project" value="UniProtKB-KW"/>
</dbReference>
<dbReference type="Pfam" id="PF03737">
    <property type="entry name" value="RraA-like"/>
    <property type="match status" value="1"/>
</dbReference>
<keyword evidence="7" id="KW-1185">Reference proteome</keyword>
<evidence type="ECO:0000313" key="7">
    <source>
        <dbReference type="Proteomes" id="UP000006859"/>
    </source>
</evidence>
<evidence type="ECO:0000256" key="3">
    <source>
        <dbReference type="ARBA" id="ARBA00029596"/>
    </source>
</evidence>
<evidence type="ECO:0000256" key="2">
    <source>
        <dbReference type="ARBA" id="ARBA00016549"/>
    </source>
</evidence>
<dbReference type="GO" id="GO:0008168">
    <property type="term" value="F:methyltransferase activity"/>
    <property type="evidence" value="ECO:0007669"/>
    <property type="project" value="UniProtKB-KW"/>
</dbReference>
<evidence type="ECO:0000256" key="4">
    <source>
        <dbReference type="ARBA" id="ARBA00030169"/>
    </source>
</evidence>
<keyword evidence="6" id="KW-0489">Methyltransferase</keyword>
<proteinExistence type="predicted"/>
<dbReference type="KEGG" id="ddd:Dda3937_02844"/>
<keyword evidence="5" id="KW-0479">Metal-binding</keyword>
<dbReference type="eggNOG" id="COG0684">
    <property type="taxonomic scope" value="Bacteria"/>
</dbReference>
<name>E0SIG0_DICD3</name>
<evidence type="ECO:0000256" key="1">
    <source>
        <dbReference type="ARBA" id="ARBA00001968"/>
    </source>
</evidence>
<comment type="cofactor">
    <cofactor evidence="1">
        <name>a divalent metal cation</name>
        <dbReference type="ChEBI" id="CHEBI:60240"/>
    </cofactor>
</comment>
<dbReference type="AlphaFoldDB" id="E0SIG0"/>
<dbReference type="SUPFAM" id="SSF89562">
    <property type="entry name" value="RraA-like"/>
    <property type="match status" value="1"/>
</dbReference>